<sequence length="240" mass="25386">MRTIYVAGAALATALAIFLIFALFSGDVPRDPSQAGETQAAAPSARASSPTAPTPTVPPIVLPALPKAITLKTLPGTASPVVGTVVDGKAAISYARLGRPWSVASLPPFSKGQRVGGNTLPRTLAVSALLPGEKPRAELETDADYKKAALTAVRWSIRNYHPADSKVTWTASQRLATGKGWVLGYRVAYQVDGRQRVSHAALALLDIGQRKPAMFFVTVPDTRKQLWADIAPLVTSVRAL</sequence>
<dbReference type="EMBL" id="BOOI01000039">
    <property type="protein sequence ID" value="GIH85840.1"/>
    <property type="molecule type" value="Genomic_DNA"/>
</dbReference>
<dbReference type="Proteomes" id="UP000655044">
    <property type="component" value="Unassembled WGS sequence"/>
</dbReference>
<evidence type="ECO:0000313" key="3">
    <source>
        <dbReference type="Proteomes" id="UP000655044"/>
    </source>
</evidence>
<proteinExistence type="predicted"/>
<reference evidence="2" key="1">
    <citation type="submission" date="2021-01" db="EMBL/GenBank/DDBJ databases">
        <title>Whole genome shotgun sequence of Planobispora rosea NBRC 15558.</title>
        <authorList>
            <person name="Komaki H."/>
            <person name="Tamura T."/>
        </authorList>
    </citation>
    <scope>NUCLEOTIDE SEQUENCE</scope>
    <source>
        <strain evidence="2">NBRC 15558</strain>
    </source>
</reference>
<evidence type="ECO:0000256" key="1">
    <source>
        <dbReference type="SAM" id="MobiDB-lite"/>
    </source>
</evidence>
<gene>
    <name evidence="2" type="ORF">Pro02_42480</name>
</gene>
<accession>A0A8J3S491</accession>
<keyword evidence="3" id="KW-1185">Reference proteome</keyword>
<protein>
    <submittedName>
        <fullName evidence="2">Uncharacterized protein</fullName>
    </submittedName>
</protein>
<organism evidence="2 3">
    <name type="scientific">Planobispora rosea</name>
    <dbReference type="NCBI Taxonomy" id="35762"/>
    <lineage>
        <taxon>Bacteria</taxon>
        <taxon>Bacillati</taxon>
        <taxon>Actinomycetota</taxon>
        <taxon>Actinomycetes</taxon>
        <taxon>Streptosporangiales</taxon>
        <taxon>Streptosporangiaceae</taxon>
        <taxon>Planobispora</taxon>
    </lineage>
</organism>
<name>A0A8J3S491_PLARO</name>
<feature type="compositionally biased region" description="Low complexity" evidence="1">
    <location>
        <begin position="40"/>
        <end position="51"/>
    </location>
</feature>
<evidence type="ECO:0000313" key="2">
    <source>
        <dbReference type="EMBL" id="GIH85840.1"/>
    </source>
</evidence>
<comment type="caution">
    <text evidence="2">The sequence shown here is derived from an EMBL/GenBank/DDBJ whole genome shotgun (WGS) entry which is preliminary data.</text>
</comment>
<feature type="region of interest" description="Disordered" evidence="1">
    <location>
        <begin position="32"/>
        <end position="57"/>
    </location>
</feature>
<dbReference type="AlphaFoldDB" id="A0A8J3S491"/>